<feature type="region of interest" description="Disordered" evidence="10">
    <location>
        <begin position="352"/>
        <end position="392"/>
    </location>
</feature>
<dbReference type="AlphaFoldDB" id="A0A0L0HI07"/>
<dbReference type="InterPro" id="IPR019787">
    <property type="entry name" value="Znf_PHD-finger"/>
</dbReference>
<dbReference type="OMA" id="FPIHQAR"/>
<dbReference type="GO" id="GO:0005634">
    <property type="term" value="C:nucleus"/>
    <property type="evidence" value="ECO:0007669"/>
    <property type="project" value="UniProtKB-SubCell"/>
</dbReference>
<dbReference type="PANTHER" id="PTHR45888">
    <property type="entry name" value="HL01030P-RELATED"/>
    <property type="match status" value="1"/>
</dbReference>
<dbReference type="InterPro" id="IPR001965">
    <property type="entry name" value="Znf_PHD"/>
</dbReference>
<keyword evidence="5" id="KW-0862">Zinc</keyword>
<feature type="compositionally biased region" description="Polar residues" evidence="10">
    <location>
        <begin position="145"/>
        <end position="154"/>
    </location>
</feature>
<evidence type="ECO:0000256" key="2">
    <source>
        <dbReference type="ARBA" id="ARBA00022723"/>
    </source>
</evidence>
<dbReference type="Gene3D" id="3.30.40.10">
    <property type="entry name" value="Zinc/RING finger domain, C3HC4 (zinc finger)"/>
    <property type="match status" value="2"/>
</dbReference>
<feature type="region of interest" description="Disordered" evidence="10">
    <location>
        <begin position="1"/>
        <end position="172"/>
    </location>
</feature>
<keyword evidence="3" id="KW-0677">Repeat</keyword>
<dbReference type="PROSITE" id="PS50016">
    <property type="entry name" value="ZF_PHD_2"/>
    <property type="match status" value="2"/>
</dbReference>
<feature type="compositionally biased region" description="Basic and acidic residues" evidence="10">
    <location>
        <begin position="26"/>
        <end position="38"/>
    </location>
</feature>
<dbReference type="STRING" id="645134.A0A0L0HI07"/>
<dbReference type="SUPFAM" id="SSF57903">
    <property type="entry name" value="FYVE/PHD zinc finger"/>
    <property type="match status" value="2"/>
</dbReference>
<dbReference type="InterPro" id="IPR013933">
    <property type="entry name" value="CRC_Rsc7/Swp82"/>
</dbReference>
<dbReference type="eggNOG" id="KOG4443">
    <property type="taxonomic scope" value="Eukaryota"/>
</dbReference>
<accession>A0A0L0HI07</accession>
<organism evidence="12 13">
    <name type="scientific">Spizellomyces punctatus (strain DAOM BR117)</name>
    <dbReference type="NCBI Taxonomy" id="645134"/>
    <lineage>
        <taxon>Eukaryota</taxon>
        <taxon>Fungi</taxon>
        <taxon>Fungi incertae sedis</taxon>
        <taxon>Chytridiomycota</taxon>
        <taxon>Chytridiomycota incertae sedis</taxon>
        <taxon>Chytridiomycetes</taxon>
        <taxon>Spizellomycetales</taxon>
        <taxon>Spizellomycetaceae</taxon>
        <taxon>Spizellomyces</taxon>
    </lineage>
</organism>
<feature type="compositionally biased region" description="Acidic residues" evidence="10">
    <location>
        <begin position="352"/>
        <end position="366"/>
    </location>
</feature>
<dbReference type="Pfam" id="PF08624">
    <property type="entry name" value="CRC_subunit"/>
    <property type="match status" value="1"/>
</dbReference>
<feature type="compositionally biased region" description="Polar residues" evidence="10">
    <location>
        <begin position="40"/>
        <end position="49"/>
    </location>
</feature>
<dbReference type="OrthoDB" id="787137at2759"/>
<protein>
    <recommendedName>
        <fullName evidence="11">PHD-type domain-containing protein</fullName>
    </recommendedName>
</protein>
<sequence length="865" mass="97023">MSVEDLEMEVDEISSADSEVPQTPPDRQEHNSAEEPRSLVDTNKSSHQNGRARPSTPVTPSGRKRKRRNATSEEEDSTPTSKRGRRKNDSENGAADSPGRRSIRKSGATAGRRIRDAFSLSDEFVEGDEEDMESMDMDEMKENQNDLSDNNFTANGLDKDEELRDEEFENRRGTRVKALAEAEGTPSRRGRRPSAVTSAARVKAAKGAQEETSDTRDILGVKNVEDEDPESECDEKGELKITKDGELLGGRDFRIKTFTLPRHPTRRYMLTVDIAKTLQYRDTYIFFLKNPHITRIQGTDEDKKFLEEAGLLPGQLRRRPVSIATARSIFRAFGHKAIKRGRAIRDDYWVGDQEEPPEEPEPEPEEQPVKPKAELKTPSTRESTALRRQASRLSVQEREVLHRFASGSRVEIPASLNGDDHLYRRAASAADFNRRLIMQRPRTFLDSHTNIEQIPSLTQPTHISVQVKQGTLRTPLTIEQQLLSKEVTSDGWCNLPIPELDEKFPIAVIPGQYQGTFSIYQKRFAHVDLSVGVGNDLRMLPATIASSDAASGAEQTSTPQLSGRIRHLEHVCGEITRSGLGCKRPVYNAGEKCLYHVKAAEQPSRNPDACVHCHSIMPKHPIKKVLPVAMLTCASCKTKHHPSCIDFDDAVLICKAQTYKWHCSDCKTCVICNQAGDDDKLLFCDTCDRGYHTYCLTPPLDGAPEGNWLCEQCAVCISCKARPPPPIKGQASAEMNWKHAIVPPARHESRTSYGTYICTYCEDCYVSFERDKFCPLCMHVYSEDDDTEMACCDSCDRWIHVGCDPELTEKRYQQLVEEPDAKYTCVLCDGDKLEALIRKKDGGLHKVVEYKGKTLVAPPVGEKNG</sequence>
<keyword evidence="8" id="KW-0539">Nucleus</keyword>
<proteinExistence type="predicted"/>
<evidence type="ECO:0000256" key="9">
    <source>
        <dbReference type="PROSITE-ProRule" id="PRU00146"/>
    </source>
</evidence>
<evidence type="ECO:0000256" key="3">
    <source>
        <dbReference type="ARBA" id="ARBA00022737"/>
    </source>
</evidence>
<feature type="compositionally biased region" description="Acidic residues" evidence="10">
    <location>
        <begin position="123"/>
        <end position="137"/>
    </location>
</feature>
<dbReference type="RefSeq" id="XP_016608772.1">
    <property type="nucleotide sequence ID" value="XM_016752096.1"/>
</dbReference>
<feature type="domain" description="PHD-type" evidence="11">
    <location>
        <begin position="771"/>
        <end position="831"/>
    </location>
</feature>
<dbReference type="InterPro" id="IPR011011">
    <property type="entry name" value="Znf_FYVE_PHD"/>
</dbReference>
<keyword evidence="7" id="KW-0804">Transcription</keyword>
<gene>
    <name evidence="12" type="ORF">SPPG_03849</name>
</gene>
<feature type="domain" description="PHD-type" evidence="11">
    <location>
        <begin position="666"/>
        <end position="716"/>
    </location>
</feature>
<dbReference type="VEuPathDB" id="FungiDB:SPPG_03849"/>
<dbReference type="GeneID" id="27687334"/>
<name>A0A0L0HI07_SPIPD</name>
<dbReference type="Pfam" id="PF00628">
    <property type="entry name" value="PHD"/>
    <property type="match status" value="1"/>
</dbReference>
<dbReference type="EMBL" id="KQ257455">
    <property type="protein sequence ID" value="KND00733.1"/>
    <property type="molecule type" value="Genomic_DNA"/>
</dbReference>
<keyword evidence="13" id="KW-1185">Reference proteome</keyword>
<evidence type="ECO:0000256" key="1">
    <source>
        <dbReference type="ARBA" id="ARBA00004123"/>
    </source>
</evidence>
<keyword evidence="2" id="KW-0479">Metal-binding</keyword>
<dbReference type="PANTHER" id="PTHR45888:SF4">
    <property type="entry name" value="PHD FINGER PROTEIN 10"/>
    <property type="match status" value="1"/>
</dbReference>
<evidence type="ECO:0000256" key="10">
    <source>
        <dbReference type="SAM" id="MobiDB-lite"/>
    </source>
</evidence>
<keyword evidence="4 9" id="KW-0863">Zinc-finger</keyword>
<comment type="subcellular location">
    <subcellularLocation>
        <location evidence="1">Nucleus</location>
    </subcellularLocation>
</comment>
<dbReference type="GO" id="GO:0008270">
    <property type="term" value="F:zinc ion binding"/>
    <property type="evidence" value="ECO:0007669"/>
    <property type="project" value="UniProtKB-KW"/>
</dbReference>
<evidence type="ECO:0000259" key="11">
    <source>
        <dbReference type="PROSITE" id="PS50016"/>
    </source>
</evidence>
<keyword evidence="6" id="KW-0805">Transcription regulation</keyword>
<dbReference type="InParanoid" id="A0A0L0HI07"/>
<evidence type="ECO:0000256" key="6">
    <source>
        <dbReference type="ARBA" id="ARBA00023015"/>
    </source>
</evidence>
<evidence type="ECO:0000256" key="5">
    <source>
        <dbReference type="ARBA" id="ARBA00022833"/>
    </source>
</evidence>
<evidence type="ECO:0000256" key="8">
    <source>
        <dbReference type="ARBA" id="ARBA00023242"/>
    </source>
</evidence>
<dbReference type="InterPro" id="IPR013083">
    <property type="entry name" value="Znf_RING/FYVE/PHD"/>
</dbReference>
<evidence type="ECO:0000313" key="13">
    <source>
        <dbReference type="Proteomes" id="UP000053201"/>
    </source>
</evidence>
<evidence type="ECO:0000256" key="7">
    <source>
        <dbReference type="ARBA" id="ARBA00023163"/>
    </source>
</evidence>
<dbReference type="SMART" id="SM00249">
    <property type="entry name" value="PHD"/>
    <property type="match status" value="3"/>
</dbReference>
<evidence type="ECO:0000313" key="12">
    <source>
        <dbReference type="EMBL" id="KND00733.1"/>
    </source>
</evidence>
<dbReference type="Proteomes" id="UP000053201">
    <property type="component" value="Unassembled WGS sequence"/>
</dbReference>
<reference evidence="12 13" key="1">
    <citation type="submission" date="2009-08" db="EMBL/GenBank/DDBJ databases">
        <title>The Genome Sequence of Spizellomyces punctatus strain DAOM BR117.</title>
        <authorList>
            <consortium name="The Broad Institute Genome Sequencing Platform"/>
            <person name="Russ C."/>
            <person name="Cuomo C."/>
            <person name="Shea T."/>
            <person name="Young S.K."/>
            <person name="Zeng Q."/>
            <person name="Koehrsen M."/>
            <person name="Haas B."/>
            <person name="Borodovsky M."/>
            <person name="Guigo R."/>
            <person name="Alvarado L."/>
            <person name="Berlin A."/>
            <person name="Bochicchio J."/>
            <person name="Borenstein D."/>
            <person name="Chapman S."/>
            <person name="Chen Z."/>
            <person name="Engels R."/>
            <person name="Freedman E."/>
            <person name="Gellesch M."/>
            <person name="Goldberg J."/>
            <person name="Griggs A."/>
            <person name="Gujja S."/>
            <person name="Heiman D."/>
            <person name="Hepburn T."/>
            <person name="Howarth C."/>
            <person name="Jen D."/>
            <person name="Larson L."/>
            <person name="Lewis B."/>
            <person name="Mehta T."/>
            <person name="Park D."/>
            <person name="Pearson M."/>
            <person name="Roberts A."/>
            <person name="Saif S."/>
            <person name="Shenoy N."/>
            <person name="Sisk P."/>
            <person name="Stolte C."/>
            <person name="Sykes S."/>
            <person name="Thomson T."/>
            <person name="Walk T."/>
            <person name="White J."/>
            <person name="Yandava C."/>
            <person name="Burger G."/>
            <person name="Gray M.W."/>
            <person name="Holland P.W.H."/>
            <person name="King N."/>
            <person name="Lang F.B.F."/>
            <person name="Roger A.J."/>
            <person name="Ruiz-Trillo I."/>
            <person name="Lander E."/>
            <person name="Nusbaum C."/>
        </authorList>
    </citation>
    <scope>NUCLEOTIDE SEQUENCE [LARGE SCALE GENOMIC DNA]</scope>
    <source>
        <strain evidence="12 13">DAOM BR117</strain>
    </source>
</reference>
<evidence type="ECO:0000256" key="4">
    <source>
        <dbReference type="ARBA" id="ARBA00022771"/>
    </source>
</evidence>
<feature type="compositionally biased region" description="Acidic residues" evidence="10">
    <location>
        <begin position="1"/>
        <end position="14"/>
    </location>
</feature>